<name>A0A7G1I407_9BACT</name>
<dbReference type="PANTHER" id="PTHR33307:SF6">
    <property type="entry name" value="ALPHA-RHAMNOSIDASE (EUROFUNG)-RELATED"/>
    <property type="match status" value="1"/>
</dbReference>
<evidence type="ECO:0000259" key="4">
    <source>
        <dbReference type="Pfam" id="PF17389"/>
    </source>
</evidence>
<accession>A0A7G1I407</accession>
<evidence type="ECO:0000313" key="7">
    <source>
        <dbReference type="Proteomes" id="UP000594042"/>
    </source>
</evidence>
<evidence type="ECO:0000259" key="5">
    <source>
        <dbReference type="Pfam" id="PF17390"/>
    </source>
</evidence>
<dbReference type="InterPro" id="IPR016007">
    <property type="entry name" value="Alpha_rhamnosid"/>
</dbReference>
<organism evidence="6 7">
    <name type="scientific">Coprobacter secundus subsp. similis</name>
    <dbReference type="NCBI Taxonomy" id="2751153"/>
    <lineage>
        <taxon>Bacteria</taxon>
        <taxon>Pseudomonadati</taxon>
        <taxon>Bacteroidota</taxon>
        <taxon>Bacteroidia</taxon>
        <taxon>Bacteroidales</taxon>
        <taxon>Barnesiellaceae</taxon>
        <taxon>Coprobacter</taxon>
    </lineage>
</organism>
<dbReference type="GO" id="GO:0005975">
    <property type="term" value="P:carbohydrate metabolic process"/>
    <property type="evidence" value="ECO:0007669"/>
    <property type="project" value="InterPro"/>
</dbReference>
<dbReference type="PANTHER" id="PTHR33307">
    <property type="entry name" value="ALPHA-RHAMNOSIDASE (EUROFUNG)"/>
    <property type="match status" value="1"/>
</dbReference>
<dbReference type="RefSeq" id="WP_246469121.1">
    <property type="nucleotide sequence ID" value="NZ_AP023322.1"/>
</dbReference>
<dbReference type="AlphaFoldDB" id="A0A7G1I407"/>
<evidence type="ECO:0000256" key="2">
    <source>
        <dbReference type="ARBA" id="ARBA00012652"/>
    </source>
</evidence>
<dbReference type="Gene3D" id="2.60.40.10">
    <property type="entry name" value="Immunoglobulins"/>
    <property type="match status" value="1"/>
</dbReference>
<dbReference type="Gene3D" id="2.60.120.260">
    <property type="entry name" value="Galactose-binding domain-like"/>
    <property type="match status" value="1"/>
</dbReference>
<protein>
    <recommendedName>
        <fullName evidence="2">alpha-L-rhamnosidase</fullName>
        <ecNumber evidence="2">3.2.1.40</ecNumber>
    </recommendedName>
</protein>
<feature type="domain" description="Alpha-L-rhamnosidase six-hairpin glycosidase" evidence="4">
    <location>
        <begin position="309"/>
        <end position="642"/>
    </location>
</feature>
<dbReference type="InterPro" id="IPR013783">
    <property type="entry name" value="Ig-like_fold"/>
</dbReference>
<keyword evidence="3" id="KW-0378">Hydrolase</keyword>
<evidence type="ECO:0000256" key="3">
    <source>
        <dbReference type="ARBA" id="ARBA00022801"/>
    </source>
</evidence>
<dbReference type="InterPro" id="IPR035398">
    <property type="entry name" value="Bac_rhamnosid_C"/>
</dbReference>
<dbReference type="GO" id="GO:0030596">
    <property type="term" value="F:alpha-L-rhamnosidase activity"/>
    <property type="evidence" value="ECO:0007669"/>
    <property type="project" value="UniProtKB-EC"/>
</dbReference>
<sequence>MKKILLSILTGTIGYCFICHSVYSASPTRLMTDLIEYTERVWMNGYPSQLSIDYVGKVIEPMQRVLIFTQQPQFGWQVNDTREDVVQTAWRIQVASSRKLLETGVADMWDSGRQSGNNSIAQQYKGRTLRPSTIYYWRVMTWNDGDAQDWSAVKAFQTADTLVKYKTPYYPLEKTVQTVGKSVQQISEDTVLVDFGKAAFGQICLTLTSKQREDTVTVRLGECLRNSRIDPTPGGSRRFLSQRLALLSGTHTYYVKIPADARNTAEKAVLMPSYIGEVYPFRYCEIEGKNIGKKLVSVSRETVQYPFDDQAAEFSCSDTILQQIWDLCKYSIKATTFAGIYVDGDRERIPYEADALINQLAHYCTDREFSLARRSHEYLLTHATWPTEWIMQSVIIAWNDYLYTGDRRSLEQNYELLRNKTLSALADDDGFIRTDKDRLTPELYKSICLEGQQLQDIVDWPKNERDGYVFTEVNTVVNAYHYYTLVLMSKIAGALEYLDEAKDYSRRAADFAWKFNKKLFNKRMGIYRDGIGTEHQSIHGNMFPLAFGLTGSEQIPSVVQFIRSRGMACSVYGSQFLLDALYDAEAADYALELLTSKDKRSWYNMLRAGSTITLEAWDNQYKSNQDWNHAWGAAPANLIPRKLMGIEPIMPGFEKIRIKPQPAVLKEASIKLPTIRGDVCVGFQNQPEQFCLHIDIPANVLADVYIPVPSGVKQYDLTLNGNPVVPALREGNFLKIPSVGSGSKYFVIKYLKNETGH</sequence>
<dbReference type="EMBL" id="AP023322">
    <property type="protein sequence ID" value="BCI64227.1"/>
    <property type="molecule type" value="Genomic_DNA"/>
</dbReference>
<dbReference type="SUPFAM" id="SSF48208">
    <property type="entry name" value="Six-hairpin glycosidases"/>
    <property type="match status" value="1"/>
</dbReference>
<evidence type="ECO:0000256" key="1">
    <source>
        <dbReference type="ARBA" id="ARBA00001445"/>
    </source>
</evidence>
<dbReference type="Gene3D" id="1.50.10.10">
    <property type="match status" value="1"/>
</dbReference>
<dbReference type="InterPro" id="IPR008928">
    <property type="entry name" value="6-hairpin_glycosidase_sf"/>
</dbReference>
<reference evidence="7" key="1">
    <citation type="submission" date="2020-07" db="EMBL/GenBank/DDBJ databases">
        <title>Complete genome sequencing of Coprobacter sp. strain 2CBH44.</title>
        <authorList>
            <person name="Sakamoto M."/>
            <person name="Murakami T."/>
            <person name="Mori H."/>
        </authorList>
    </citation>
    <scope>NUCLEOTIDE SEQUENCE [LARGE SCALE GENOMIC DNA]</scope>
    <source>
        <strain evidence="7">2CBH44</strain>
    </source>
</reference>
<gene>
    <name evidence="6" type="ORF">Cop2CBH44_25800</name>
</gene>
<dbReference type="InterPro" id="IPR012341">
    <property type="entry name" value="6hp_glycosidase-like_sf"/>
</dbReference>
<dbReference type="Pfam" id="PF25788">
    <property type="entry name" value="Ig_Rha78A_N"/>
    <property type="match status" value="1"/>
</dbReference>
<dbReference type="InterPro" id="IPR035396">
    <property type="entry name" value="Bac_rhamnosid6H"/>
</dbReference>
<feature type="domain" description="Alpha-L-rhamnosidase C-terminal" evidence="5">
    <location>
        <begin position="645"/>
        <end position="711"/>
    </location>
</feature>
<dbReference type="Proteomes" id="UP000594042">
    <property type="component" value="Chromosome"/>
</dbReference>
<dbReference type="Pfam" id="PF17389">
    <property type="entry name" value="Bac_rhamnosid6H"/>
    <property type="match status" value="1"/>
</dbReference>
<dbReference type="Pfam" id="PF17390">
    <property type="entry name" value="Bac_rhamnosid_C"/>
    <property type="match status" value="1"/>
</dbReference>
<proteinExistence type="predicted"/>
<evidence type="ECO:0000313" key="6">
    <source>
        <dbReference type="EMBL" id="BCI64227.1"/>
    </source>
</evidence>
<keyword evidence="7" id="KW-1185">Reference proteome</keyword>
<dbReference type="KEGG" id="copr:Cop2CBH44_25800"/>
<comment type="catalytic activity">
    <reaction evidence="1">
        <text>Hydrolysis of terminal non-reducing alpha-L-rhamnose residues in alpha-L-rhamnosides.</text>
        <dbReference type="EC" id="3.2.1.40"/>
    </reaction>
</comment>
<dbReference type="Gene3D" id="2.60.420.10">
    <property type="entry name" value="Maltose phosphorylase, domain 3"/>
    <property type="match status" value="1"/>
</dbReference>
<dbReference type="EC" id="3.2.1.40" evidence="2"/>